<dbReference type="Pfam" id="PF00348">
    <property type="entry name" value="polyprenyl_synt"/>
    <property type="match status" value="1"/>
</dbReference>
<evidence type="ECO:0000256" key="5">
    <source>
        <dbReference type="ARBA" id="ARBA00022842"/>
    </source>
</evidence>
<evidence type="ECO:0000313" key="7">
    <source>
        <dbReference type="EMBL" id="SHM41383.1"/>
    </source>
</evidence>
<reference evidence="7 8" key="1">
    <citation type="submission" date="2016-11" db="EMBL/GenBank/DDBJ databases">
        <authorList>
            <person name="Jaros S."/>
            <person name="Januszkiewicz K."/>
            <person name="Wedrychowicz H."/>
        </authorList>
    </citation>
    <scope>NUCLEOTIDE SEQUENCE [LARGE SCALE GENOMIC DNA]</scope>
    <source>
        <strain evidence="7 8">DSM 46144</strain>
    </source>
</reference>
<gene>
    <name evidence="7" type="ORF">SAMN05443668_101526</name>
</gene>
<evidence type="ECO:0000313" key="8">
    <source>
        <dbReference type="Proteomes" id="UP000184440"/>
    </source>
</evidence>
<dbReference type="Proteomes" id="UP000184440">
    <property type="component" value="Unassembled WGS sequence"/>
</dbReference>
<dbReference type="GO" id="GO:0046872">
    <property type="term" value="F:metal ion binding"/>
    <property type="evidence" value="ECO:0007669"/>
    <property type="project" value="UniProtKB-KW"/>
</dbReference>
<keyword evidence="8" id="KW-1185">Reference proteome</keyword>
<dbReference type="PANTHER" id="PTHR12001:SF85">
    <property type="entry name" value="SHORT CHAIN ISOPRENYL DIPHOSPHATE SYNTHASE"/>
    <property type="match status" value="1"/>
</dbReference>
<sequence>MPATPLDRDDLRTRVSAALRAQLHRQRGRLALVGPELGPVADALADFLEGGKRLRPAFAYWGYRAAGGANSEAVVRAVGALELVQACALIHDDVMDGSDTRRGKPAVHKRFAALHADEGYGGSADGFGTAAAILLGDTCLIWADEMLDRSGMPADALERARPVWDEMRTEIMAGQYLDVLAQAQGGHSVDRAIRVVRYKAAKYTVERPLHLGAALAGAAPDLVETLSRYGLPLGEAFQLRDDVLGVFGDPAETGKPAGDDLREGKRTLLLAYAAERATPAQEELLDRYLGDPELGAEGVEALRGVLVETGALTRTEERIGSLTRRALDALNNAHVDAEAADALAELAGAATTRKA</sequence>
<accession>A0A1M7IL98</accession>
<dbReference type="GO" id="GO:0004659">
    <property type="term" value="F:prenyltransferase activity"/>
    <property type="evidence" value="ECO:0007669"/>
    <property type="project" value="InterPro"/>
</dbReference>
<evidence type="ECO:0000256" key="3">
    <source>
        <dbReference type="ARBA" id="ARBA00022679"/>
    </source>
</evidence>
<keyword evidence="4" id="KW-0479">Metal-binding</keyword>
<evidence type="ECO:0000256" key="6">
    <source>
        <dbReference type="RuleBase" id="RU004466"/>
    </source>
</evidence>
<dbReference type="SFLD" id="SFLDS00005">
    <property type="entry name" value="Isoprenoid_Synthase_Type_I"/>
    <property type="match status" value="1"/>
</dbReference>
<evidence type="ECO:0000256" key="2">
    <source>
        <dbReference type="ARBA" id="ARBA00006706"/>
    </source>
</evidence>
<comment type="similarity">
    <text evidence="2 6">Belongs to the FPP/GGPP synthase family.</text>
</comment>
<dbReference type="CDD" id="cd00685">
    <property type="entry name" value="Trans_IPPS_HT"/>
    <property type="match status" value="1"/>
</dbReference>
<evidence type="ECO:0000256" key="1">
    <source>
        <dbReference type="ARBA" id="ARBA00001946"/>
    </source>
</evidence>
<comment type="cofactor">
    <cofactor evidence="1">
        <name>Mg(2+)</name>
        <dbReference type="ChEBI" id="CHEBI:18420"/>
    </cofactor>
</comment>
<dbReference type="Gene3D" id="1.10.600.10">
    <property type="entry name" value="Farnesyl Diphosphate Synthase"/>
    <property type="match status" value="1"/>
</dbReference>
<keyword evidence="3 6" id="KW-0808">Transferase</keyword>
<dbReference type="PROSITE" id="PS00723">
    <property type="entry name" value="POLYPRENYL_SYNTHASE_1"/>
    <property type="match status" value="1"/>
</dbReference>
<dbReference type="SFLD" id="SFLDG01017">
    <property type="entry name" value="Polyprenyl_Transferase_Like"/>
    <property type="match status" value="1"/>
</dbReference>
<protein>
    <submittedName>
        <fullName evidence="7">Geranylgeranyl diphosphate synthase, type I</fullName>
    </submittedName>
</protein>
<dbReference type="SUPFAM" id="SSF48576">
    <property type="entry name" value="Terpenoid synthases"/>
    <property type="match status" value="1"/>
</dbReference>
<proteinExistence type="inferred from homology"/>
<dbReference type="RefSeq" id="WP_073251019.1">
    <property type="nucleotide sequence ID" value="NZ_FRCS01000001.1"/>
</dbReference>
<dbReference type="STRING" id="134849.SAMN05443668_101526"/>
<dbReference type="PROSITE" id="PS00444">
    <property type="entry name" value="POLYPRENYL_SYNTHASE_2"/>
    <property type="match status" value="1"/>
</dbReference>
<dbReference type="OrthoDB" id="4497239at2"/>
<evidence type="ECO:0000256" key="4">
    <source>
        <dbReference type="ARBA" id="ARBA00022723"/>
    </source>
</evidence>
<dbReference type="InterPro" id="IPR033749">
    <property type="entry name" value="Polyprenyl_synt_CS"/>
</dbReference>
<name>A0A1M7IL98_9ACTN</name>
<dbReference type="GO" id="GO:0008299">
    <property type="term" value="P:isoprenoid biosynthetic process"/>
    <property type="evidence" value="ECO:0007669"/>
    <property type="project" value="InterPro"/>
</dbReference>
<organism evidence="7 8">
    <name type="scientific">Cryptosporangium aurantiacum</name>
    <dbReference type="NCBI Taxonomy" id="134849"/>
    <lineage>
        <taxon>Bacteria</taxon>
        <taxon>Bacillati</taxon>
        <taxon>Actinomycetota</taxon>
        <taxon>Actinomycetes</taxon>
        <taxon>Cryptosporangiales</taxon>
        <taxon>Cryptosporangiaceae</taxon>
        <taxon>Cryptosporangium</taxon>
    </lineage>
</organism>
<keyword evidence="5" id="KW-0460">Magnesium</keyword>
<dbReference type="InterPro" id="IPR008949">
    <property type="entry name" value="Isoprenoid_synthase_dom_sf"/>
</dbReference>
<dbReference type="EMBL" id="FRCS01000001">
    <property type="protein sequence ID" value="SHM41383.1"/>
    <property type="molecule type" value="Genomic_DNA"/>
</dbReference>
<dbReference type="AlphaFoldDB" id="A0A1M7IL98"/>
<dbReference type="InterPro" id="IPR000092">
    <property type="entry name" value="Polyprenyl_synt"/>
</dbReference>
<dbReference type="PANTHER" id="PTHR12001">
    <property type="entry name" value="GERANYLGERANYL PYROPHOSPHATE SYNTHASE"/>
    <property type="match status" value="1"/>
</dbReference>